<accession>A0AAU7KDP1</accession>
<evidence type="ECO:0000313" key="2">
    <source>
        <dbReference type="EMBL" id="XBO69520.1"/>
    </source>
</evidence>
<name>A0AAU7KDP1_9GAMM</name>
<gene>
    <name evidence="2" type="ORF">NFG58_12875</name>
</gene>
<dbReference type="Pfam" id="PF24801">
    <property type="entry name" value="FNIII-A_GpJ"/>
    <property type="match status" value="1"/>
</dbReference>
<dbReference type="InterPro" id="IPR055385">
    <property type="entry name" value="GpJ_HDII-ins2"/>
</dbReference>
<protein>
    <submittedName>
        <fullName evidence="2">Host specificity factor TipJ family phage tail protein</fullName>
    </submittedName>
</protein>
<dbReference type="RefSeq" id="WP_348826666.1">
    <property type="nucleotide sequence ID" value="NZ_CP098827.1"/>
</dbReference>
<feature type="domain" description="Tip attachment protein J HDII-ins2" evidence="1">
    <location>
        <begin position="416"/>
        <end position="508"/>
    </location>
</feature>
<proteinExistence type="predicted"/>
<evidence type="ECO:0000259" key="1">
    <source>
        <dbReference type="Pfam" id="PF24801"/>
    </source>
</evidence>
<dbReference type="NCBIfam" id="NF040662">
    <property type="entry name" value="attach_TipJ_rel"/>
    <property type="match status" value="1"/>
</dbReference>
<dbReference type="AlphaFoldDB" id="A0AAU7KDP1"/>
<sequence>MIRFYPSVLPGEPLIIDEPRGQSVREWVDARVPEVARERVTVKVDGQLIDKGEWAATTLHHWHDVEIRPQPGGAETLIAAAIAAVVAVAATFLLKPSIPSQSNKSGGKGSSLLEASATGNKVKTGDVIPELAGRHRRFPDYLTAPRRRFVEPKVQALDLLLCVGKGEYEIDPDEIRIGNTRIGALSSAVGYQIFGPGETVTGHSAHQNWYNTPEVGPSVGANGIRLPSNRDADKSWPGQLTFSGDEITSSGELPNGWLAGAVIDIAIPQSVTISDPGAGADIIEGDFDYLMLSPGNALEIDGLDDGSYRVLDYTPGTPGQLTLEVFVINQGWLPASGLPEGSRTITITRNGYDYEVVETVTDGLKMTARGTTGWPGFPTLTTSNASVTISSDELVGYWTLPFTACPEGEVTNTLEWDIFAPQGLCEIGESSGNIYRLYRDIEIRYRPVGGTTWTTLGQSVTGRTRDQIGWTFRLTLPYAMRPEVQVRRVKAESNDIQIVDRLEWYGLRARFDNAPSRYEGVTVIALTVTGSDAIASQTENQVSVVATRKLPVRENGTWTAPQPTRDIAPWFAHVARSVGYTDAEIDLDELDRLDAIWKARGDQFNFIEADDSTAKESLNRCLIAGMAELTIAAGKLSPARDEPQAVVEHSYSAQNVVSDISFGITMPRPDDHDGVDVEFINETTWEEDEVQCRLPGDQGFKTEKLRLDGVTSRTQAYQIGMRRRRELKYRRKEFTFSTELDALNSRYMRRNALITDVPGQGQSMLLEGCEDMGGGDYRLFVTEPLDWPAGGAHVVAWRRADGTMAGPFPAAQGSAEDEVIMQGVTAAEDIPVIYPSMEPPHVYFGPESSWSHDVLITEIDPNGFESVDVKAVGYDPRVYLDDDSVPV</sequence>
<reference evidence="2" key="1">
    <citation type="submission" date="2022-06" db="EMBL/GenBank/DDBJ databases">
        <title>A novel DMS-producing enzyme.</title>
        <authorList>
            <person name="Zhang Y."/>
        </authorList>
    </citation>
    <scope>NUCLEOTIDE SEQUENCE</scope>
    <source>
        <strain evidence="2">RT37</strain>
    </source>
</reference>
<organism evidence="2">
    <name type="scientific">Halomonas sp. RT37</name>
    <dbReference type="NCBI Taxonomy" id="2950872"/>
    <lineage>
        <taxon>Bacteria</taxon>
        <taxon>Pseudomonadati</taxon>
        <taxon>Pseudomonadota</taxon>
        <taxon>Gammaproteobacteria</taxon>
        <taxon>Oceanospirillales</taxon>
        <taxon>Halomonadaceae</taxon>
        <taxon>Halomonas</taxon>
    </lineage>
</organism>
<dbReference type="EMBL" id="CP098827">
    <property type="protein sequence ID" value="XBO69520.1"/>
    <property type="molecule type" value="Genomic_DNA"/>
</dbReference>